<evidence type="ECO:0000313" key="3">
    <source>
        <dbReference type="Proteomes" id="UP000257109"/>
    </source>
</evidence>
<proteinExistence type="predicted"/>
<evidence type="ECO:0000313" key="2">
    <source>
        <dbReference type="EMBL" id="RDY14799.1"/>
    </source>
</evidence>
<name>A0A371IIF8_MUCPR</name>
<keyword evidence="3" id="KW-1185">Reference proteome</keyword>
<organism evidence="2 3">
    <name type="scientific">Mucuna pruriens</name>
    <name type="common">Velvet bean</name>
    <name type="synonym">Dolichos pruriens</name>
    <dbReference type="NCBI Taxonomy" id="157652"/>
    <lineage>
        <taxon>Eukaryota</taxon>
        <taxon>Viridiplantae</taxon>
        <taxon>Streptophyta</taxon>
        <taxon>Embryophyta</taxon>
        <taxon>Tracheophyta</taxon>
        <taxon>Spermatophyta</taxon>
        <taxon>Magnoliopsida</taxon>
        <taxon>eudicotyledons</taxon>
        <taxon>Gunneridae</taxon>
        <taxon>Pentapetalae</taxon>
        <taxon>rosids</taxon>
        <taxon>fabids</taxon>
        <taxon>Fabales</taxon>
        <taxon>Fabaceae</taxon>
        <taxon>Papilionoideae</taxon>
        <taxon>50 kb inversion clade</taxon>
        <taxon>NPAAA clade</taxon>
        <taxon>indigoferoid/millettioid clade</taxon>
        <taxon>Phaseoleae</taxon>
        <taxon>Mucuna</taxon>
    </lineage>
</organism>
<feature type="non-terminal residue" evidence="2">
    <location>
        <position position="1"/>
    </location>
</feature>
<dbReference type="AlphaFoldDB" id="A0A371IIF8"/>
<gene>
    <name evidence="2" type="primary">GIP</name>
    <name evidence="2" type="ORF">CR513_00063</name>
</gene>
<dbReference type="OrthoDB" id="8048545at2759"/>
<sequence length="281" mass="33062">MKLYHPEQQIISNFKDQVRTHSTFKDEAQVALLSEVEPKNNDVWKLVSPPKDKFIIGTKWIFRNTLDQNGKVVQNKAKLVVQGYSQQERIDFIKTFSPIARLEVIHILLSFTYHHNMRLHQIDALYGLKQAPHAWYDKLSSFLMTNGFQRRKVYITLFHKNYDSHFIIVQIYKEKEGTYIHQSKYIKELLKKFNLEDCKTMSTLMHPTSILSLDETHKKVNQTPLDDPIVHKPIDFSNPITILGKEWSVLFLQQHKLETYPPRPDYPLSTYEGKYNTQKGG</sequence>
<accession>A0A371IIF8</accession>
<feature type="domain" description="Reverse transcriptase Ty1/copia-type" evidence="1">
    <location>
        <begin position="41"/>
        <end position="123"/>
    </location>
</feature>
<comment type="caution">
    <text evidence="2">The sequence shown here is derived from an EMBL/GenBank/DDBJ whole genome shotgun (WGS) entry which is preliminary data.</text>
</comment>
<dbReference type="Pfam" id="PF07727">
    <property type="entry name" value="RVT_2"/>
    <property type="match status" value="2"/>
</dbReference>
<feature type="domain" description="Reverse transcriptase Ty1/copia-type" evidence="1">
    <location>
        <begin position="124"/>
        <end position="172"/>
    </location>
</feature>
<evidence type="ECO:0000259" key="1">
    <source>
        <dbReference type="Pfam" id="PF07727"/>
    </source>
</evidence>
<dbReference type="EMBL" id="QJKJ01000012">
    <property type="protein sequence ID" value="RDY14799.1"/>
    <property type="molecule type" value="Genomic_DNA"/>
</dbReference>
<dbReference type="STRING" id="157652.A0A371IIF8"/>
<protein>
    <submittedName>
        <fullName evidence="2">Copia protein</fullName>
    </submittedName>
</protein>
<reference evidence="2" key="1">
    <citation type="submission" date="2018-05" db="EMBL/GenBank/DDBJ databases">
        <title>Draft genome of Mucuna pruriens seed.</title>
        <authorList>
            <person name="Nnadi N.E."/>
            <person name="Vos R."/>
            <person name="Hasami M.H."/>
            <person name="Devisetty U.K."/>
            <person name="Aguiy J.C."/>
        </authorList>
    </citation>
    <scope>NUCLEOTIDE SEQUENCE [LARGE SCALE GENOMIC DNA]</scope>
    <source>
        <strain evidence="2">JCA_2017</strain>
    </source>
</reference>
<dbReference type="Proteomes" id="UP000257109">
    <property type="component" value="Unassembled WGS sequence"/>
</dbReference>
<dbReference type="InterPro" id="IPR013103">
    <property type="entry name" value="RVT_2"/>
</dbReference>